<keyword evidence="1" id="KW-1133">Transmembrane helix</keyword>
<dbReference type="VEuPathDB" id="MicrosporidiaDB:CWI39_2751p0010"/>
<accession>A0A4Q9L9I0</accession>
<dbReference type="Proteomes" id="UP000291404">
    <property type="component" value="Unassembled WGS sequence"/>
</dbReference>
<dbReference type="AlphaFoldDB" id="A0A4Q9L9I0"/>
<gene>
    <name evidence="2" type="ORF">CWI36_0770p0030</name>
</gene>
<reference evidence="2 3" key="1">
    <citation type="submission" date="2017-12" db="EMBL/GenBank/DDBJ databases">
        <authorList>
            <person name="Pombert J.-F."/>
            <person name="Haag K.L."/>
            <person name="Ebert D."/>
        </authorList>
    </citation>
    <scope>NUCLEOTIDE SEQUENCE [LARGE SCALE GENOMIC DNA]</scope>
    <source>
        <strain evidence="2">BE-OM-2</strain>
    </source>
</reference>
<name>A0A4Q9L9I0_9MICR</name>
<dbReference type="EMBL" id="PITI01000770">
    <property type="protein sequence ID" value="TBU04383.1"/>
    <property type="molecule type" value="Genomic_DNA"/>
</dbReference>
<dbReference type="VEuPathDB" id="MicrosporidiaDB:CWI39_3210p0010"/>
<keyword evidence="1" id="KW-0812">Transmembrane</keyword>
<proteinExistence type="predicted"/>
<dbReference type="VEuPathDB" id="MicrosporidiaDB:CWI36_0770p0030"/>
<comment type="caution">
    <text evidence="2">The sequence shown here is derived from an EMBL/GenBank/DDBJ whole genome shotgun (WGS) entry which is preliminary data.</text>
</comment>
<keyword evidence="3" id="KW-1185">Reference proteome</keyword>
<evidence type="ECO:0000256" key="1">
    <source>
        <dbReference type="SAM" id="Phobius"/>
    </source>
</evidence>
<organism evidence="2 3">
    <name type="scientific">Hamiltosporidium magnivora</name>
    <dbReference type="NCBI Taxonomy" id="148818"/>
    <lineage>
        <taxon>Eukaryota</taxon>
        <taxon>Fungi</taxon>
        <taxon>Fungi incertae sedis</taxon>
        <taxon>Microsporidia</taxon>
        <taxon>Dubosqiidae</taxon>
        <taxon>Hamiltosporidium</taxon>
    </lineage>
</organism>
<sequence length="785" mass="94858">MYKMNTIDTENKRIRFSVGCALECSMYYLNIFMVSYIRFSVFAILFSKIHICRLNVKILEIDENKEFGSLQDYQDVHFLCLKTCTLLHSTQENCFKRYLTSYNSTNMFQFSYPNDIFLEFEFFNEKLIEKKEEVSIYIEKTDYRILICFLKLLETNECTMKIEPVVFFEFLKYCNIFRVNRNNQYKIFIKSLVFHSIMFNEDYFARISAIFCLCHREYNNLHVRDVIECFFKFYLLSKKFIYELFHKYNPMVVSSRIRLYKKYKLVKNFISLQIEEFEFHFYNHLLNLKFYEIWKIMIRIFYIDKFYVDLVILSDDLNLDLVASSFPKNVKKASFLIYDDYLPLFDILNEINYFDSIQKLKLIFFCFTKHVVKILGFLKSLDKLTLILRKIKVDEIISLEKITSFQSIKIVKIKLFDHVDLESKTSINSFVGNLKNLKIDLSNKLMISDSKNELENFLSYNFYNYINGINLRLCRRSYILFDFEKIFNFDYITRLKLDFKRLKYKCLKNYQFLESFIFLNKLYILNVNLTIELLVILLRSEKLKFILFKSFEFDEKINSNDLEITNKSVIRIEFLDLKNFLNAHFFYFINKFMSLEHLLLNLIFISNTKRKNFGFEDKLINLNIYNLEKCVSLPRLSHLEYKNKVECKNSSLYSILYVFTFFFDLYSIEKLVYDSEFLYQEDLNIIANLKSLTNLKLCIYKNDLKDNILQQILQSNIKETVFKLHIYVYQFTNLELISILYFRNLKFLKIAAIFTEESSEKYEEILRGINLIEFESYLGINFNQV</sequence>
<evidence type="ECO:0000313" key="3">
    <source>
        <dbReference type="Proteomes" id="UP000291404"/>
    </source>
</evidence>
<protein>
    <submittedName>
        <fullName evidence="2">Uncharacterized protein</fullName>
    </submittedName>
</protein>
<feature type="transmembrane region" description="Helical" evidence="1">
    <location>
        <begin position="27"/>
        <end position="47"/>
    </location>
</feature>
<evidence type="ECO:0000313" key="2">
    <source>
        <dbReference type="EMBL" id="TBU04383.1"/>
    </source>
</evidence>
<keyword evidence="1" id="KW-0472">Membrane</keyword>